<dbReference type="PROSITE" id="PS51431">
    <property type="entry name" value="KAIA_C"/>
    <property type="match status" value="1"/>
</dbReference>
<organism evidence="7">
    <name type="scientific">bioreactor metagenome</name>
    <dbReference type="NCBI Taxonomy" id="1076179"/>
    <lineage>
        <taxon>unclassified sequences</taxon>
        <taxon>metagenomes</taxon>
        <taxon>ecological metagenomes</taxon>
    </lineage>
</organism>
<evidence type="ECO:0000256" key="1">
    <source>
        <dbReference type="ARBA" id="ARBA00004196"/>
    </source>
</evidence>
<keyword evidence="2" id="KW-0201">Cytochrome c-type biogenesis</keyword>
<reference evidence="7" key="1">
    <citation type="submission" date="2019-08" db="EMBL/GenBank/DDBJ databases">
        <authorList>
            <person name="Kucharzyk K."/>
            <person name="Murdoch R.W."/>
            <person name="Higgins S."/>
            <person name="Loffler F."/>
        </authorList>
    </citation>
    <scope>NUCLEOTIDE SEQUENCE</scope>
</reference>
<keyword evidence="3" id="KW-1015">Disulfide bond</keyword>
<dbReference type="InterPro" id="IPR013766">
    <property type="entry name" value="Thioredoxin_domain"/>
</dbReference>
<dbReference type="GO" id="GO:0030313">
    <property type="term" value="C:cell envelope"/>
    <property type="evidence" value="ECO:0007669"/>
    <property type="project" value="UniProtKB-SubCell"/>
</dbReference>
<evidence type="ECO:0000259" key="6">
    <source>
        <dbReference type="PROSITE" id="PS51431"/>
    </source>
</evidence>
<dbReference type="CDD" id="cd02966">
    <property type="entry name" value="TlpA_like_family"/>
    <property type="match status" value="1"/>
</dbReference>
<evidence type="ECO:0000256" key="3">
    <source>
        <dbReference type="ARBA" id="ARBA00023157"/>
    </source>
</evidence>
<dbReference type="InterPro" id="IPR000866">
    <property type="entry name" value="AhpC/TSA"/>
</dbReference>
<evidence type="ECO:0000259" key="5">
    <source>
        <dbReference type="PROSITE" id="PS51352"/>
    </source>
</evidence>
<dbReference type="GO" id="GO:0016491">
    <property type="term" value="F:oxidoreductase activity"/>
    <property type="evidence" value="ECO:0007669"/>
    <property type="project" value="InterPro"/>
</dbReference>
<comment type="subcellular location">
    <subcellularLocation>
        <location evidence="1">Cell envelope</location>
    </subcellularLocation>
</comment>
<keyword evidence="4" id="KW-0676">Redox-active center</keyword>
<dbReference type="GO" id="GO:0016209">
    <property type="term" value="F:antioxidant activity"/>
    <property type="evidence" value="ECO:0007669"/>
    <property type="project" value="InterPro"/>
</dbReference>
<dbReference type="GO" id="GO:0007623">
    <property type="term" value="P:circadian rhythm"/>
    <property type="evidence" value="ECO:0007669"/>
    <property type="project" value="InterPro"/>
</dbReference>
<dbReference type="AlphaFoldDB" id="A0A645AH57"/>
<proteinExistence type="predicted"/>
<dbReference type="InterPro" id="IPR050553">
    <property type="entry name" value="Thioredoxin_ResA/DsbE_sf"/>
</dbReference>
<dbReference type="PROSITE" id="PS51352">
    <property type="entry name" value="THIOREDOXIN_2"/>
    <property type="match status" value="1"/>
</dbReference>
<comment type="caution">
    <text evidence="7">The sequence shown here is derived from an EMBL/GenBank/DDBJ whole genome shotgun (WGS) entry which is preliminary data.</text>
</comment>
<accession>A0A645AH57</accession>
<sequence>MDERIFADYKLTLINIWATFCGPCLREMPDLGQLAADYADRGVQVVGIVVDVPQTSGAFSQDMVLTARDLVEQTGANYLHLLPSADLIAAKLSGVSSVPETIFVNNKGELVGQSYVGSHSGEEWSKMIDALLETAG</sequence>
<dbReference type="InterPro" id="IPR020856">
    <property type="entry name" value="Circadian_clock_protein_KaiA_C"/>
</dbReference>
<protein>
    <submittedName>
        <fullName evidence="7">Thiol-disulfide oxidoreductase ResA</fullName>
    </submittedName>
</protein>
<dbReference type="PANTHER" id="PTHR42852">
    <property type="entry name" value="THIOL:DISULFIDE INTERCHANGE PROTEIN DSBE"/>
    <property type="match status" value="1"/>
</dbReference>
<name>A0A645AH57_9ZZZZ</name>
<gene>
    <name evidence="7" type="primary">resA_91</name>
    <name evidence="7" type="ORF">SDC9_95711</name>
</gene>
<dbReference type="GO" id="GO:0017004">
    <property type="term" value="P:cytochrome complex assembly"/>
    <property type="evidence" value="ECO:0007669"/>
    <property type="project" value="UniProtKB-KW"/>
</dbReference>
<feature type="domain" description="Thioredoxin" evidence="5">
    <location>
        <begin position="1"/>
        <end position="133"/>
    </location>
</feature>
<dbReference type="Gene3D" id="3.40.30.10">
    <property type="entry name" value="Glutaredoxin"/>
    <property type="match status" value="1"/>
</dbReference>
<dbReference type="Pfam" id="PF00578">
    <property type="entry name" value="AhpC-TSA"/>
    <property type="match status" value="1"/>
</dbReference>
<dbReference type="PROSITE" id="PS00194">
    <property type="entry name" value="THIOREDOXIN_1"/>
    <property type="match status" value="1"/>
</dbReference>
<dbReference type="EMBL" id="VSSQ01012334">
    <property type="protein sequence ID" value="MPM48984.1"/>
    <property type="molecule type" value="Genomic_DNA"/>
</dbReference>
<evidence type="ECO:0000256" key="2">
    <source>
        <dbReference type="ARBA" id="ARBA00022748"/>
    </source>
</evidence>
<evidence type="ECO:0000256" key="4">
    <source>
        <dbReference type="ARBA" id="ARBA00023284"/>
    </source>
</evidence>
<dbReference type="PANTHER" id="PTHR42852:SF6">
    <property type="entry name" value="THIOL:DISULFIDE INTERCHANGE PROTEIN DSBE"/>
    <property type="match status" value="1"/>
</dbReference>
<dbReference type="InterPro" id="IPR036249">
    <property type="entry name" value="Thioredoxin-like_sf"/>
</dbReference>
<dbReference type="InterPro" id="IPR017937">
    <property type="entry name" value="Thioredoxin_CS"/>
</dbReference>
<feature type="domain" description="KaiA C-terminal" evidence="6">
    <location>
        <begin position="1"/>
        <end position="30"/>
    </location>
</feature>
<dbReference type="SUPFAM" id="SSF52833">
    <property type="entry name" value="Thioredoxin-like"/>
    <property type="match status" value="1"/>
</dbReference>
<evidence type="ECO:0000313" key="7">
    <source>
        <dbReference type="EMBL" id="MPM48984.1"/>
    </source>
</evidence>